<evidence type="ECO:0000256" key="3">
    <source>
        <dbReference type="ARBA" id="ARBA00022771"/>
    </source>
</evidence>
<accession>A0A1D2M3C9</accession>
<keyword evidence="4" id="KW-0833">Ubl conjugation pathway</keyword>
<dbReference type="Proteomes" id="UP000094527">
    <property type="component" value="Unassembled WGS sequence"/>
</dbReference>
<dbReference type="Pfam" id="PF12678">
    <property type="entry name" value="zf-rbx1"/>
    <property type="match status" value="1"/>
</dbReference>
<evidence type="ECO:0000256" key="7">
    <source>
        <dbReference type="SAM" id="MobiDB-lite"/>
    </source>
</evidence>
<feature type="region of interest" description="Disordered" evidence="7">
    <location>
        <begin position="217"/>
        <end position="249"/>
    </location>
</feature>
<keyword evidence="5" id="KW-0862">Zinc</keyword>
<dbReference type="OrthoDB" id="5600418at2759"/>
<feature type="domain" description="RING-type" evidence="8">
    <location>
        <begin position="48"/>
        <end position="99"/>
    </location>
</feature>
<dbReference type="InterPro" id="IPR001841">
    <property type="entry name" value="Znf_RING"/>
</dbReference>
<organism evidence="9 10">
    <name type="scientific">Orchesella cincta</name>
    <name type="common">Springtail</name>
    <name type="synonym">Podura cincta</name>
    <dbReference type="NCBI Taxonomy" id="48709"/>
    <lineage>
        <taxon>Eukaryota</taxon>
        <taxon>Metazoa</taxon>
        <taxon>Ecdysozoa</taxon>
        <taxon>Arthropoda</taxon>
        <taxon>Hexapoda</taxon>
        <taxon>Collembola</taxon>
        <taxon>Entomobryomorpha</taxon>
        <taxon>Entomobryoidea</taxon>
        <taxon>Orchesellidae</taxon>
        <taxon>Orchesellinae</taxon>
        <taxon>Orchesella</taxon>
    </lineage>
</organism>
<name>A0A1D2M3C9_ORCCI</name>
<evidence type="ECO:0000313" key="10">
    <source>
        <dbReference type="Proteomes" id="UP000094527"/>
    </source>
</evidence>
<evidence type="ECO:0000259" key="8">
    <source>
        <dbReference type="PROSITE" id="PS50089"/>
    </source>
</evidence>
<evidence type="ECO:0000256" key="5">
    <source>
        <dbReference type="ARBA" id="ARBA00022833"/>
    </source>
</evidence>
<dbReference type="PANTHER" id="PTHR47344:SF1">
    <property type="entry name" value="RING ZINC FINGER PROTEIN-RELATED"/>
    <property type="match status" value="1"/>
</dbReference>
<dbReference type="EMBL" id="LJIJ01005294">
    <property type="protein sequence ID" value="ODM87444.1"/>
    <property type="molecule type" value="Genomic_DNA"/>
</dbReference>
<evidence type="ECO:0000313" key="9">
    <source>
        <dbReference type="EMBL" id="ODM87444.1"/>
    </source>
</evidence>
<dbReference type="Gene3D" id="3.30.40.10">
    <property type="entry name" value="Zinc/RING finger domain, C3HC4 (zinc finger)"/>
    <property type="match status" value="1"/>
</dbReference>
<evidence type="ECO:0000256" key="2">
    <source>
        <dbReference type="ARBA" id="ARBA00022723"/>
    </source>
</evidence>
<dbReference type="SMART" id="SM00184">
    <property type="entry name" value="RING"/>
    <property type="match status" value="1"/>
</dbReference>
<dbReference type="InterPro" id="IPR024766">
    <property type="entry name" value="Znf_RING_H2"/>
</dbReference>
<evidence type="ECO:0000256" key="6">
    <source>
        <dbReference type="PROSITE-ProRule" id="PRU00175"/>
    </source>
</evidence>
<dbReference type="PROSITE" id="PS50089">
    <property type="entry name" value="ZF_RING_2"/>
    <property type="match status" value="1"/>
</dbReference>
<feature type="region of interest" description="Disordered" evidence="7">
    <location>
        <begin position="161"/>
        <end position="181"/>
    </location>
</feature>
<proteinExistence type="predicted"/>
<keyword evidence="10" id="KW-1185">Reference proteome</keyword>
<evidence type="ECO:0000256" key="4">
    <source>
        <dbReference type="ARBA" id="ARBA00022786"/>
    </source>
</evidence>
<dbReference type="SUPFAM" id="SSF57850">
    <property type="entry name" value="RING/U-box"/>
    <property type="match status" value="1"/>
</dbReference>
<dbReference type="GO" id="GO:0031461">
    <property type="term" value="C:cullin-RING ubiquitin ligase complex"/>
    <property type="evidence" value="ECO:0007669"/>
    <property type="project" value="UniProtKB-ARBA"/>
</dbReference>
<gene>
    <name evidence="9" type="ORF">Ocin01_19238</name>
</gene>
<feature type="compositionally biased region" description="Basic and acidic residues" evidence="7">
    <location>
        <begin position="169"/>
        <end position="180"/>
    </location>
</feature>
<keyword evidence="2" id="KW-0479">Metal-binding</keyword>
<keyword evidence="3 6" id="KW-0863">Zinc-finger</keyword>
<dbReference type="GO" id="GO:0008270">
    <property type="term" value="F:zinc ion binding"/>
    <property type="evidence" value="ECO:0007669"/>
    <property type="project" value="UniProtKB-KW"/>
</dbReference>
<comment type="caution">
    <text evidence="9">The sequence shown here is derived from an EMBL/GenBank/DDBJ whole genome shotgun (WGS) entry which is preliminary data.</text>
</comment>
<evidence type="ECO:0000256" key="1">
    <source>
        <dbReference type="ARBA" id="ARBA00004906"/>
    </source>
</evidence>
<dbReference type="PANTHER" id="PTHR47344">
    <property type="entry name" value="RING ZINC FINGER PROTEIN-RELATED"/>
    <property type="match status" value="1"/>
</dbReference>
<comment type="pathway">
    <text evidence="1">Protein modification; protein ubiquitination.</text>
</comment>
<sequence>MNSCAVKSALLYKSRYIFEGTLQYICKLYPLIAAFPIQFSILAMAIVCSICQDSLAERPQILSAREELTSVSLRCGHLFHGACISQWFTRQLAAACPYCCKISSHNGVLRVYPTWSQDDNGIVQQARELQNVTAENQKLLVDMSQLRQQLEKDRVTIETLKTQQSKAASRMERRESREMEMTTAITCSLSSALEKSERERKEALQKLAKLEVKELESRKTAQRLQKENEKLKREADRMRENMTTHFVTS</sequence>
<dbReference type="InterPro" id="IPR013083">
    <property type="entry name" value="Znf_RING/FYVE/PHD"/>
</dbReference>
<reference evidence="9 10" key="1">
    <citation type="journal article" date="2016" name="Genome Biol. Evol.">
        <title>Gene Family Evolution Reflects Adaptation to Soil Environmental Stressors in the Genome of the Collembolan Orchesella cincta.</title>
        <authorList>
            <person name="Faddeeva-Vakhrusheva A."/>
            <person name="Derks M.F."/>
            <person name="Anvar S.Y."/>
            <person name="Agamennone V."/>
            <person name="Suring W."/>
            <person name="Smit S."/>
            <person name="van Straalen N.M."/>
            <person name="Roelofs D."/>
        </authorList>
    </citation>
    <scope>NUCLEOTIDE SEQUENCE [LARGE SCALE GENOMIC DNA]</scope>
    <source>
        <tissue evidence="9">Mixed pool</tissue>
    </source>
</reference>
<protein>
    <submittedName>
        <fullName evidence="9">E3 ubiquitin-protein ligase TRAIP</fullName>
    </submittedName>
</protein>
<feature type="compositionally biased region" description="Basic and acidic residues" evidence="7">
    <location>
        <begin position="217"/>
        <end position="242"/>
    </location>
</feature>
<dbReference type="AlphaFoldDB" id="A0A1D2M3C9"/>